<dbReference type="KEGG" id="mtp:Mthe_1547"/>
<comment type="similarity">
    <text evidence="3 9">Belongs to the FKBP-type PPIase family.</text>
</comment>
<keyword evidence="4" id="KW-0963">Cytoplasm</keyword>
<dbReference type="GO" id="GO:0005737">
    <property type="term" value="C:cytoplasm"/>
    <property type="evidence" value="ECO:0007669"/>
    <property type="project" value="UniProtKB-SubCell"/>
</dbReference>
<dbReference type="EMBL" id="CP000477">
    <property type="protein sequence ID" value="ABK15318.1"/>
    <property type="molecule type" value="Genomic_DNA"/>
</dbReference>
<dbReference type="PROSITE" id="PS50059">
    <property type="entry name" value="FKBP_PPIASE"/>
    <property type="match status" value="1"/>
</dbReference>
<accession>A0B9E4</accession>
<proteinExistence type="inferred from homology"/>
<sequence>MIRAKPGDRVRVHYTARLERGVMVDTSEGGEPFEFVLGEGRVLPGFEEAVIGMSPGEVKTVRIPPEKGYGPYRQDLEVEVERSRLPMDVDLKIGDTLEVVEDDGRVVKVEIMDIIGDKVVLNANHPLAGVDLIYEIRLLEIL</sequence>
<keyword evidence="12" id="KW-1185">Reference proteome</keyword>
<evidence type="ECO:0000256" key="2">
    <source>
        <dbReference type="ARBA" id="ARBA00004496"/>
    </source>
</evidence>
<name>A0B9E4_METTP</name>
<dbReference type="SUPFAM" id="SSF54534">
    <property type="entry name" value="FKBP-like"/>
    <property type="match status" value="1"/>
</dbReference>
<dbReference type="RefSeq" id="WP_011696697.1">
    <property type="nucleotide sequence ID" value="NC_008553.1"/>
</dbReference>
<evidence type="ECO:0000313" key="11">
    <source>
        <dbReference type="EMBL" id="ABK15318.1"/>
    </source>
</evidence>
<evidence type="ECO:0000313" key="12">
    <source>
        <dbReference type="Proteomes" id="UP000000674"/>
    </source>
</evidence>
<evidence type="ECO:0000256" key="4">
    <source>
        <dbReference type="ARBA" id="ARBA00022490"/>
    </source>
</evidence>
<feature type="domain" description="PPIase FKBP-type" evidence="10">
    <location>
        <begin position="7"/>
        <end position="101"/>
    </location>
</feature>
<dbReference type="PANTHER" id="PTHR47861">
    <property type="entry name" value="FKBP-TYPE PEPTIDYL-PROLYL CIS-TRANS ISOMERASE SLYD"/>
    <property type="match status" value="1"/>
</dbReference>
<evidence type="ECO:0000256" key="5">
    <source>
        <dbReference type="ARBA" id="ARBA00023110"/>
    </source>
</evidence>
<evidence type="ECO:0000256" key="8">
    <source>
        <dbReference type="PROSITE-ProRule" id="PRU00277"/>
    </source>
</evidence>
<organism evidence="11 12">
    <name type="scientific">Methanothrix thermoacetophila (strain DSM 6194 / JCM 14653 / NBRC 101360 / PT)</name>
    <name type="common">Methanosaeta thermophila</name>
    <dbReference type="NCBI Taxonomy" id="349307"/>
    <lineage>
        <taxon>Archaea</taxon>
        <taxon>Methanobacteriati</taxon>
        <taxon>Methanobacteriota</taxon>
        <taxon>Stenosarchaea group</taxon>
        <taxon>Methanomicrobia</taxon>
        <taxon>Methanotrichales</taxon>
        <taxon>Methanotrichaceae</taxon>
        <taxon>Methanothrix</taxon>
    </lineage>
</organism>
<protein>
    <recommendedName>
        <fullName evidence="9">Peptidyl-prolyl cis-trans isomerase</fullName>
        <ecNumber evidence="9">5.2.1.8</ecNumber>
    </recommendedName>
</protein>
<keyword evidence="5 8" id="KW-0697">Rotamase</keyword>
<evidence type="ECO:0000256" key="7">
    <source>
        <dbReference type="ARBA" id="ARBA00023235"/>
    </source>
</evidence>
<gene>
    <name evidence="11" type="ordered locus">Mthe_1547</name>
</gene>
<evidence type="ECO:0000256" key="9">
    <source>
        <dbReference type="RuleBase" id="RU003915"/>
    </source>
</evidence>
<dbReference type="GO" id="GO:0003755">
    <property type="term" value="F:peptidyl-prolyl cis-trans isomerase activity"/>
    <property type="evidence" value="ECO:0007669"/>
    <property type="project" value="UniProtKB-UniRule"/>
</dbReference>
<evidence type="ECO:0000256" key="3">
    <source>
        <dbReference type="ARBA" id="ARBA00006577"/>
    </source>
</evidence>
<dbReference type="InterPro" id="IPR001179">
    <property type="entry name" value="PPIase_FKBP_dom"/>
</dbReference>
<comment type="subcellular location">
    <subcellularLocation>
        <location evidence="2">Cytoplasm</location>
    </subcellularLocation>
</comment>
<comment type="catalytic activity">
    <reaction evidence="1 8 9">
        <text>[protein]-peptidylproline (omega=180) = [protein]-peptidylproline (omega=0)</text>
        <dbReference type="Rhea" id="RHEA:16237"/>
        <dbReference type="Rhea" id="RHEA-COMP:10747"/>
        <dbReference type="Rhea" id="RHEA-COMP:10748"/>
        <dbReference type="ChEBI" id="CHEBI:83833"/>
        <dbReference type="ChEBI" id="CHEBI:83834"/>
        <dbReference type="EC" id="5.2.1.8"/>
    </reaction>
</comment>
<dbReference type="GO" id="GO:0042026">
    <property type="term" value="P:protein refolding"/>
    <property type="evidence" value="ECO:0007669"/>
    <property type="project" value="UniProtKB-ARBA"/>
</dbReference>
<dbReference type="GeneID" id="4462528"/>
<dbReference type="Pfam" id="PF00254">
    <property type="entry name" value="FKBP_C"/>
    <property type="match status" value="1"/>
</dbReference>
<evidence type="ECO:0000259" key="10">
    <source>
        <dbReference type="PROSITE" id="PS50059"/>
    </source>
</evidence>
<dbReference type="HOGENOM" id="CLU_098197_2_1_2"/>
<evidence type="ECO:0000256" key="1">
    <source>
        <dbReference type="ARBA" id="ARBA00000971"/>
    </source>
</evidence>
<keyword evidence="7 8" id="KW-0413">Isomerase</keyword>
<dbReference type="Proteomes" id="UP000000674">
    <property type="component" value="Chromosome"/>
</dbReference>
<dbReference type="Gene3D" id="3.10.50.40">
    <property type="match status" value="1"/>
</dbReference>
<dbReference type="PANTHER" id="PTHR47861:SF3">
    <property type="entry name" value="FKBP-TYPE PEPTIDYL-PROLYL CIS-TRANS ISOMERASE SLYD"/>
    <property type="match status" value="1"/>
</dbReference>
<dbReference type="STRING" id="349307.Mthe_1547"/>
<reference evidence="11 12" key="1">
    <citation type="submission" date="2006-10" db="EMBL/GenBank/DDBJ databases">
        <title>Complete sequence of Methanosaeta thermophila PT.</title>
        <authorList>
            <consortium name="US DOE Joint Genome Institute"/>
            <person name="Copeland A."/>
            <person name="Lucas S."/>
            <person name="Lapidus A."/>
            <person name="Barry K."/>
            <person name="Detter J.C."/>
            <person name="Glavina del Rio T."/>
            <person name="Hammon N."/>
            <person name="Israni S."/>
            <person name="Pitluck S."/>
            <person name="Chain P."/>
            <person name="Malfatti S."/>
            <person name="Shin M."/>
            <person name="Vergez L."/>
            <person name="Schmutz J."/>
            <person name="Larimer F."/>
            <person name="Land M."/>
            <person name="Hauser L."/>
            <person name="Kyrpides N."/>
            <person name="Kim E."/>
            <person name="Smith K.S."/>
            <person name="Ingram-Smith C."/>
            <person name="Richardson P."/>
        </authorList>
    </citation>
    <scope>NUCLEOTIDE SEQUENCE [LARGE SCALE GENOMIC DNA]</scope>
    <source>
        <strain evidence="12">DSM 6194 / JCM 14653 / NBRC 101360 / PT</strain>
    </source>
</reference>
<dbReference type="InterPro" id="IPR046357">
    <property type="entry name" value="PPIase_dom_sf"/>
</dbReference>
<keyword evidence="6" id="KW-0143">Chaperone</keyword>
<evidence type="ECO:0000256" key="6">
    <source>
        <dbReference type="ARBA" id="ARBA00023186"/>
    </source>
</evidence>
<dbReference type="AlphaFoldDB" id="A0B9E4"/>
<dbReference type="EC" id="5.2.1.8" evidence="9"/>
<dbReference type="OrthoDB" id="8615at2157"/>